<organism evidence="3 4">
    <name type="scientific">Kaistella carnis</name>
    <dbReference type="NCBI Taxonomy" id="1241979"/>
    <lineage>
        <taxon>Bacteria</taxon>
        <taxon>Pseudomonadati</taxon>
        <taxon>Bacteroidota</taxon>
        <taxon>Flavobacteriia</taxon>
        <taxon>Flavobacteriales</taxon>
        <taxon>Weeksellaceae</taxon>
        <taxon>Chryseobacterium group</taxon>
        <taxon>Kaistella</taxon>
    </lineage>
</organism>
<keyword evidence="4" id="KW-1185">Reference proteome</keyword>
<gene>
    <name evidence="3" type="ORF">EIB73_00790</name>
</gene>
<evidence type="ECO:0000256" key="2">
    <source>
        <dbReference type="SAM" id="Phobius"/>
    </source>
</evidence>
<name>A0A3G8XGJ2_9FLAO</name>
<evidence type="ECO:0000256" key="1">
    <source>
        <dbReference type="SAM" id="MobiDB-lite"/>
    </source>
</evidence>
<dbReference type="KEGG" id="ccas:EIB73_00790"/>
<evidence type="ECO:0000313" key="4">
    <source>
        <dbReference type="Proteomes" id="UP000270185"/>
    </source>
</evidence>
<keyword evidence="2" id="KW-0472">Membrane</keyword>
<reference evidence="4" key="1">
    <citation type="submission" date="2018-11" db="EMBL/GenBank/DDBJ databases">
        <title>Proposal to divide the Flavobacteriaceae and reorganize its genera based on Amino Acid Identity values calculated from whole genome sequences.</title>
        <authorList>
            <person name="Nicholson A.C."/>
            <person name="Gulvik C.A."/>
            <person name="Whitney A.M."/>
            <person name="Humrighouse B.W."/>
            <person name="Bell M."/>
            <person name="Holmes B."/>
            <person name="Steigerwalt A.G."/>
            <person name="Villarma A."/>
            <person name="Sheth M."/>
            <person name="Batra D."/>
            <person name="Pryor J."/>
            <person name="Bernardet J.-F."/>
            <person name="Hugo C."/>
            <person name="Kampfer P."/>
            <person name="Newman J.D."/>
            <person name="McQuiston J.R."/>
        </authorList>
    </citation>
    <scope>NUCLEOTIDE SEQUENCE [LARGE SCALE GENOMIC DNA]</scope>
    <source>
        <strain evidence="4">G0081</strain>
    </source>
</reference>
<dbReference type="OrthoDB" id="1095452at2"/>
<feature type="transmembrane region" description="Helical" evidence="2">
    <location>
        <begin position="40"/>
        <end position="61"/>
    </location>
</feature>
<accession>A0A3G8XGJ2</accession>
<feature type="region of interest" description="Disordered" evidence="1">
    <location>
        <begin position="148"/>
        <end position="172"/>
    </location>
</feature>
<dbReference type="SUPFAM" id="SSF74653">
    <property type="entry name" value="TolA/TonB C-terminal domain"/>
    <property type="match status" value="1"/>
</dbReference>
<dbReference type="EMBL" id="CP034159">
    <property type="protein sequence ID" value="AZI31798.1"/>
    <property type="molecule type" value="Genomic_DNA"/>
</dbReference>
<dbReference type="RefSeq" id="WP_125021701.1">
    <property type="nucleotide sequence ID" value="NZ_CP034159.1"/>
</dbReference>
<dbReference type="Gene3D" id="3.30.1150.10">
    <property type="match status" value="1"/>
</dbReference>
<proteinExistence type="predicted"/>
<dbReference type="Proteomes" id="UP000270185">
    <property type="component" value="Chromosome"/>
</dbReference>
<keyword evidence="2" id="KW-0812">Transmembrane</keyword>
<dbReference type="AlphaFoldDB" id="A0A3G8XGJ2"/>
<protein>
    <submittedName>
        <fullName evidence="3">Energy transducer TonB</fullName>
    </submittedName>
</protein>
<sequence length="272" mass="29948">MKNLLQNNEFQLDEILFENRNKNYGAYALRNNADHILTKSMFLGIGVFAMIAITPLLINVFKSTEPIVTVPEPPPFVITEVNDPPEVPPVVHVTPPAQTNVNTIDSRLVTPTRNAKVETVMPKQSDYKDAVVGIENVIGEPPVITSNPPVINTVPGNKTEIGPPKPVDNSPKTRVDIEAKFTGGIDAFRNTVVNKFDTSVMDGTSETVRTTITFIVEKDGTISDVKASGPNSDFNRQAEKTVKAVKGKWIPAKLNGENVRSYFKFPITMQFE</sequence>
<keyword evidence="2" id="KW-1133">Transmembrane helix</keyword>
<evidence type="ECO:0000313" key="3">
    <source>
        <dbReference type="EMBL" id="AZI31798.1"/>
    </source>
</evidence>